<dbReference type="SUPFAM" id="SSF140990">
    <property type="entry name" value="FtsH protease domain-like"/>
    <property type="match status" value="1"/>
</dbReference>
<dbReference type="Pfam" id="PF00004">
    <property type="entry name" value="AAA"/>
    <property type="match status" value="2"/>
</dbReference>
<evidence type="ECO:0000256" key="12">
    <source>
        <dbReference type="ARBA" id="ARBA00023049"/>
    </source>
</evidence>
<dbReference type="CDD" id="cd19501">
    <property type="entry name" value="RecA-like_FtsH"/>
    <property type="match status" value="1"/>
</dbReference>
<dbReference type="SMART" id="SM00382">
    <property type="entry name" value="AAA"/>
    <property type="match status" value="1"/>
</dbReference>
<evidence type="ECO:0000313" key="18">
    <source>
        <dbReference type="Proteomes" id="UP000289340"/>
    </source>
</evidence>
<feature type="compositionally biased region" description="Basic and acidic residues" evidence="14">
    <location>
        <begin position="87"/>
        <end position="97"/>
    </location>
</feature>
<keyword evidence="15" id="KW-0812">Transmembrane</keyword>
<dbReference type="GO" id="GO:0004176">
    <property type="term" value="F:ATP-dependent peptidase activity"/>
    <property type="evidence" value="ECO:0007669"/>
    <property type="project" value="InterPro"/>
</dbReference>
<dbReference type="PANTHER" id="PTHR23076">
    <property type="entry name" value="METALLOPROTEASE M41 FTSH"/>
    <property type="match status" value="1"/>
</dbReference>
<evidence type="ECO:0000313" key="17">
    <source>
        <dbReference type="EMBL" id="RZC07184.1"/>
    </source>
</evidence>
<dbReference type="InterPro" id="IPR003960">
    <property type="entry name" value="ATPase_AAA_CS"/>
</dbReference>
<evidence type="ECO:0000256" key="10">
    <source>
        <dbReference type="ARBA" id="ARBA00022840"/>
    </source>
</evidence>
<keyword evidence="10" id="KW-0067">ATP-binding</keyword>
<keyword evidence="15" id="KW-1133">Transmembrane helix</keyword>
<dbReference type="GO" id="GO:0006508">
    <property type="term" value="P:proteolysis"/>
    <property type="evidence" value="ECO:0007669"/>
    <property type="project" value="UniProtKB-KW"/>
</dbReference>
<dbReference type="InterPro" id="IPR003593">
    <property type="entry name" value="AAA+_ATPase"/>
</dbReference>
<dbReference type="Gene3D" id="1.20.58.760">
    <property type="entry name" value="Peptidase M41"/>
    <property type="match status" value="1"/>
</dbReference>
<dbReference type="InterPro" id="IPR041569">
    <property type="entry name" value="AAA_lid_3"/>
</dbReference>
<keyword evidence="8" id="KW-0378">Hydrolase</keyword>
<dbReference type="InterPro" id="IPR037219">
    <property type="entry name" value="Peptidase_M41-like"/>
</dbReference>
<evidence type="ECO:0000256" key="5">
    <source>
        <dbReference type="ARBA" id="ARBA00022670"/>
    </source>
</evidence>
<comment type="caution">
    <text evidence="17">The sequence shown here is derived from an EMBL/GenBank/DDBJ whole genome shotgun (WGS) entry which is preliminary data.</text>
</comment>
<dbReference type="Gene3D" id="1.10.8.60">
    <property type="match status" value="1"/>
</dbReference>
<evidence type="ECO:0000256" key="4">
    <source>
        <dbReference type="ARBA" id="ARBA00010550"/>
    </source>
</evidence>
<evidence type="ECO:0000256" key="3">
    <source>
        <dbReference type="ARBA" id="ARBA00010044"/>
    </source>
</evidence>
<dbReference type="GO" id="GO:0005524">
    <property type="term" value="F:ATP binding"/>
    <property type="evidence" value="ECO:0007669"/>
    <property type="project" value="UniProtKB-KW"/>
</dbReference>
<dbReference type="FunFam" id="1.10.8.60:FF:000001">
    <property type="entry name" value="ATP-dependent zinc metalloprotease FtsH"/>
    <property type="match status" value="1"/>
</dbReference>
<feature type="region of interest" description="Disordered" evidence="14">
    <location>
        <begin position="51"/>
        <end position="97"/>
    </location>
</feature>
<name>A0A445K8Q5_GLYSO</name>
<evidence type="ECO:0000256" key="13">
    <source>
        <dbReference type="SAM" id="Coils"/>
    </source>
</evidence>
<evidence type="ECO:0000256" key="8">
    <source>
        <dbReference type="ARBA" id="ARBA00022801"/>
    </source>
</evidence>
<dbReference type="GO" id="GO:0009507">
    <property type="term" value="C:chloroplast"/>
    <property type="evidence" value="ECO:0007669"/>
    <property type="project" value="TreeGrafter"/>
</dbReference>
<dbReference type="GO" id="GO:0005743">
    <property type="term" value="C:mitochondrial inner membrane"/>
    <property type="evidence" value="ECO:0007669"/>
    <property type="project" value="UniProtKB-SubCell"/>
</dbReference>
<comment type="subcellular location">
    <subcellularLocation>
        <location evidence="2">Mitochondrion inner membrane</location>
        <topology evidence="2">Single-pass membrane protein</topology>
        <orientation evidence="2">Intermembrane side</orientation>
    </subcellularLocation>
</comment>
<dbReference type="GO" id="GO:0046872">
    <property type="term" value="F:metal ion binding"/>
    <property type="evidence" value="ECO:0007669"/>
    <property type="project" value="UniProtKB-KW"/>
</dbReference>
<gene>
    <name evidence="17" type="ORF">D0Y65_014517</name>
</gene>
<sequence>MATLQASLLCRTSLPFSSHHPQLYKLHPHSFNFLSPCKMFQPRLHSSVSRSVASRSQSNPSGADSSVIENEATPSVVDAESSDPSIGEEKSESAKEEERLPIVALYEGARESVEKAFADFMNWLPLWQQERRLARLIVDAEANPNDVAKQTTLLIELNKHSPESVIKHFEGREGAVDSIGVVEYLRALVVTNAIAEYLPNEEYGKPSRLPTLLQELKQRASGKSDEPILSPGTSERQPLHVAMVDRKVSQKSRFVQDLLSTILFIVVMGLVWVVGMVALQKFIVSLGGIGTSSVGSSSTYAPKELNKEVVPEKNVKTFKDVKGCDDAKQELEEVVEYLKNPAKFTRLGGKLPKGILLTGPPGTGKTLLAKAIAGEAGVPFFYRAGSEFEEIDGESMSIGDAQPIQIHNKENCGESIPEEFDIVKHHDGLKEMKKTIEDVRELVLKLTKNITIGTPTKTPKQGHRLLYAGGDAKRLEKKTVGRKAKVCFCSFWYVGVGARRVRSLFQAAKKKAPCIIFIDEIDAVGSTRKQWEGHTKKTLHQLLVEMDGFEQNEGIIVIAATNLPDILDPALTRPGRFDRHIVVPNPDLRGRQEILELYLQDKPLADDIDIKSIARGTPGFNGADLANLVNIAAIKAAVEGAENLAAAQLEFAKDRIIMGTERKTMSISEESKKLTAYHESGHAIVAINTEGAQPIHKATIMPRGSALGMVTQLPSGDETSISKKQLLARLDVCMGGRVAEEIIFGQDHITTGASSDLHTATELAQYMVSICGMSDAIGPIHIKESPSSDLQSRIDAEASGLNLSPYIILNLLIVVKLLREAYDRVKALLRKHEKALHALANALLEYETLNAEEIRRILRPYREGRLPKDQEQEAAEEELVLV</sequence>
<accession>A0A445K8Q5</accession>
<feature type="transmembrane region" description="Helical" evidence="15">
    <location>
        <begin position="258"/>
        <end position="279"/>
    </location>
</feature>
<dbReference type="EMBL" id="QZWG01000006">
    <property type="protein sequence ID" value="RZC07184.1"/>
    <property type="molecule type" value="Genomic_DNA"/>
</dbReference>
<protein>
    <submittedName>
        <fullName evidence="17">ATP-dependent zinc metalloprotease FTSH 11, chloroplastic/mitochondrial isoform C</fullName>
    </submittedName>
</protein>
<keyword evidence="13" id="KW-0175">Coiled coil</keyword>
<reference evidence="17 18" key="1">
    <citation type="submission" date="2018-09" db="EMBL/GenBank/DDBJ databases">
        <title>A high-quality reference genome of wild soybean provides a powerful tool to mine soybean genomes.</title>
        <authorList>
            <person name="Xie M."/>
            <person name="Chung C.Y.L."/>
            <person name="Li M.-W."/>
            <person name="Wong F.-L."/>
            <person name="Chan T.-F."/>
            <person name="Lam H.-M."/>
        </authorList>
    </citation>
    <scope>NUCLEOTIDE SEQUENCE [LARGE SCALE GENOMIC DNA]</scope>
    <source>
        <strain evidence="18">cv. W05</strain>
        <tissue evidence="17">Hypocotyl of etiolated seedlings</tissue>
    </source>
</reference>
<dbReference type="Gene3D" id="3.40.50.300">
    <property type="entry name" value="P-loop containing nucleotide triphosphate hydrolases"/>
    <property type="match status" value="2"/>
</dbReference>
<keyword evidence="7" id="KW-0547">Nucleotide-binding</keyword>
<dbReference type="SUPFAM" id="SSF52540">
    <property type="entry name" value="P-loop containing nucleoside triphosphate hydrolases"/>
    <property type="match status" value="1"/>
</dbReference>
<evidence type="ECO:0000256" key="15">
    <source>
        <dbReference type="SAM" id="Phobius"/>
    </source>
</evidence>
<feature type="compositionally biased region" description="Low complexity" evidence="14">
    <location>
        <begin position="51"/>
        <end position="61"/>
    </location>
</feature>
<keyword evidence="6" id="KW-0479">Metal-binding</keyword>
<dbReference type="GO" id="GO:0004222">
    <property type="term" value="F:metalloendopeptidase activity"/>
    <property type="evidence" value="ECO:0007669"/>
    <property type="project" value="InterPro"/>
</dbReference>
<dbReference type="PROSITE" id="PS00674">
    <property type="entry name" value="AAA"/>
    <property type="match status" value="1"/>
</dbReference>
<evidence type="ECO:0000259" key="16">
    <source>
        <dbReference type="SMART" id="SM00382"/>
    </source>
</evidence>
<dbReference type="Pfam" id="PF17862">
    <property type="entry name" value="AAA_lid_3"/>
    <property type="match status" value="1"/>
</dbReference>
<evidence type="ECO:0000256" key="9">
    <source>
        <dbReference type="ARBA" id="ARBA00022833"/>
    </source>
</evidence>
<dbReference type="InterPro" id="IPR000642">
    <property type="entry name" value="Peptidase_M41"/>
</dbReference>
<evidence type="ECO:0000256" key="7">
    <source>
        <dbReference type="ARBA" id="ARBA00022741"/>
    </source>
</evidence>
<comment type="cofactor">
    <cofactor evidence="1">
        <name>Zn(2+)</name>
        <dbReference type="ChEBI" id="CHEBI:29105"/>
    </cofactor>
</comment>
<evidence type="ECO:0000256" key="1">
    <source>
        <dbReference type="ARBA" id="ARBA00001947"/>
    </source>
</evidence>
<dbReference type="InterPro" id="IPR027417">
    <property type="entry name" value="P-loop_NTPase"/>
</dbReference>
<dbReference type="InterPro" id="IPR003959">
    <property type="entry name" value="ATPase_AAA_core"/>
</dbReference>
<proteinExistence type="inferred from homology"/>
<evidence type="ECO:0000256" key="2">
    <source>
        <dbReference type="ARBA" id="ARBA00004243"/>
    </source>
</evidence>
<comment type="similarity">
    <text evidence="4">In the N-terminal section; belongs to the AAA ATPase family.</text>
</comment>
<keyword evidence="9" id="KW-0862">Zinc</keyword>
<evidence type="ECO:0000256" key="11">
    <source>
        <dbReference type="ARBA" id="ARBA00022946"/>
    </source>
</evidence>
<dbReference type="PANTHER" id="PTHR23076:SF97">
    <property type="entry name" value="ATP-DEPENDENT ZINC METALLOPROTEASE YME1L1"/>
    <property type="match status" value="1"/>
</dbReference>
<evidence type="ECO:0000256" key="14">
    <source>
        <dbReference type="SAM" id="MobiDB-lite"/>
    </source>
</evidence>
<keyword evidence="5 17" id="KW-0645">Protease</keyword>
<organism evidence="17 18">
    <name type="scientific">Glycine soja</name>
    <name type="common">Wild soybean</name>
    <dbReference type="NCBI Taxonomy" id="3848"/>
    <lineage>
        <taxon>Eukaryota</taxon>
        <taxon>Viridiplantae</taxon>
        <taxon>Streptophyta</taxon>
        <taxon>Embryophyta</taxon>
        <taxon>Tracheophyta</taxon>
        <taxon>Spermatophyta</taxon>
        <taxon>Magnoliopsida</taxon>
        <taxon>eudicotyledons</taxon>
        <taxon>Gunneridae</taxon>
        <taxon>Pentapetalae</taxon>
        <taxon>rosids</taxon>
        <taxon>fabids</taxon>
        <taxon>Fabales</taxon>
        <taxon>Fabaceae</taxon>
        <taxon>Papilionoideae</taxon>
        <taxon>50 kb inversion clade</taxon>
        <taxon>NPAAA clade</taxon>
        <taxon>indigoferoid/millettioid clade</taxon>
        <taxon>Phaseoleae</taxon>
        <taxon>Glycine</taxon>
        <taxon>Glycine subgen. Soja</taxon>
    </lineage>
</organism>
<comment type="similarity">
    <text evidence="3">In the C-terminal section; belongs to the peptidase M41 family.</text>
</comment>
<dbReference type="GO" id="GO:0016887">
    <property type="term" value="F:ATP hydrolysis activity"/>
    <property type="evidence" value="ECO:0007669"/>
    <property type="project" value="InterPro"/>
</dbReference>
<dbReference type="FunFam" id="1.20.58.760:FF:000002">
    <property type="entry name" value="ATP-dependent zinc metalloprotease FtsH"/>
    <property type="match status" value="1"/>
</dbReference>
<dbReference type="AlphaFoldDB" id="A0A445K8Q5"/>
<keyword evidence="11" id="KW-0809">Transit peptide</keyword>
<feature type="coiled-coil region" evidence="13">
    <location>
        <begin position="815"/>
        <end position="852"/>
    </location>
</feature>
<feature type="domain" description="AAA+ ATPase" evidence="16">
    <location>
        <begin position="351"/>
        <end position="587"/>
    </location>
</feature>
<dbReference type="Proteomes" id="UP000289340">
    <property type="component" value="Chromosome 6"/>
</dbReference>
<keyword evidence="18" id="KW-1185">Reference proteome</keyword>
<dbReference type="Pfam" id="PF01434">
    <property type="entry name" value="Peptidase_M41"/>
    <property type="match status" value="1"/>
</dbReference>
<dbReference type="GO" id="GO:0045037">
    <property type="term" value="P:protein import into chloroplast stroma"/>
    <property type="evidence" value="ECO:0007669"/>
    <property type="project" value="TreeGrafter"/>
</dbReference>
<keyword evidence="15" id="KW-0472">Membrane</keyword>
<keyword evidence="12 17" id="KW-0482">Metalloprotease</keyword>
<evidence type="ECO:0000256" key="6">
    <source>
        <dbReference type="ARBA" id="ARBA00022723"/>
    </source>
</evidence>